<dbReference type="EMBL" id="LAJG01000048">
    <property type="protein sequence ID" value="KKB75874.1"/>
    <property type="molecule type" value="Genomic_DNA"/>
</dbReference>
<feature type="domain" description="DUF5655" evidence="1">
    <location>
        <begin position="10"/>
        <end position="116"/>
    </location>
</feature>
<evidence type="ECO:0000259" key="1">
    <source>
        <dbReference type="Pfam" id="PF18899"/>
    </source>
</evidence>
<accession>A0A0F5L0Y9</accession>
<organism evidence="2 3">
    <name type="scientific">Devosia soli</name>
    <dbReference type="NCBI Taxonomy" id="361041"/>
    <lineage>
        <taxon>Bacteria</taxon>
        <taxon>Pseudomonadati</taxon>
        <taxon>Pseudomonadota</taxon>
        <taxon>Alphaproteobacteria</taxon>
        <taxon>Hyphomicrobiales</taxon>
        <taxon>Devosiaceae</taxon>
        <taxon>Devosia</taxon>
    </lineage>
</organism>
<proteinExistence type="predicted"/>
<keyword evidence="3" id="KW-1185">Reference proteome</keyword>
<dbReference type="InterPro" id="IPR043714">
    <property type="entry name" value="DUF5655"/>
</dbReference>
<evidence type="ECO:0000313" key="3">
    <source>
        <dbReference type="Proteomes" id="UP000033514"/>
    </source>
</evidence>
<dbReference type="RefSeq" id="WP_046144692.1">
    <property type="nucleotide sequence ID" value="NZ_LAJG01000048.1"/>
</dbReference>
<protein>
    <recommendedName>
        <fullName evidence="1">DUF5655 domain-containing protein</fullName>
    </recommendedName>
</protein>
<dbReference type="AlphaFoldDB" id="A0A0F5L0Y9"/>
<name>A0A0F5L0Y9_9HYPH</name>
<comment type="caution">
    <text evidence="2">The sequence shown here is derived from an EMBL/GenBank/DDBJ whole genome shotgun (WGS) entry which is preliminary data.</text>
</comment>
<dbReference type="PATRIC" id="fig|361041.3.peg.3240"/>
<gene>
    <name evidence="2" type="ORF">VW35_19120</name>
</gene>
<evidence type="ECO:0000313" key="2">
    <source>
        <dbReference type="EMBL" id="KKB75874.1"/>
    </source>
</evidence>
<dbReference type="Pfam" id="PF18899">
    <property type="entry name" value="DUF5655"/>
    <property type="match status" value="1"/>
</dbReference>
<sequence>MTKQSDALSKYLEGKNEATIPLFLRFREAAMQTGAAVEERVSPSMVAWKGKRNFATAYIKGKYLECSIDLLEQIEHKHLKAAFHTTKKVVTHRFTLEPDEKIDADLVKWLKQAYQTVGGGTR</sequence>
<dbReference type="OrthoDB" id="4942476at2"/>
<reference evidence="2 3" key="1">
    <citation type="submission" date="2015-03" db="EMBL/GenBank/DDBJ databases">
        <authorList>
            <person name="Hassan Y.I."/>
            <person name="Lepp D."/>
            <person name="Zhou T."/>
        </authorList>
    </citation>
    <scope>NUCLEOTIDE SEQUENCE [LARGE SCALE GENOMIC DNA]</scope>
    <source>
        <strain evidence="2 3">GH2-10</strain>
    </source>
</reference>
<dbReference type="Proteomes" id="UP000033514">
    <property type="component" value="Unassembled WGS sequence"/>
</dbReference>